<keyword evidence="11" id="KW-1185">Reference proteome</keyword>
<dbReference type="GeneID" id="90589944"/>
<dbReference type="Gene3D" id="3.40.50.150">
    <property type="entry name" value="Vaccinia Virus protein VP39"/>
    <property type="match status" value="1"/>
</dbReference>
<dbReference type="RefSeq" id="WP_347722396.1">
    <property type="nucleotide sequence ID" value="NZ_CP104395.1"/>
</dbReference>
<dbReference type="EC" id="2.1.1.77" evidence="3"/>
<evidence type="ECO:0000256" key="5">
    <source>
        <dbReference type="ARBA" id="ARBA00022603"/>
    </source>
</evidence>
<organism evidence="10 11">
    <name type="scientific">Candidatus Nanohalococcus occultus</name>
    <dbReference type="NCBI Taxonomy" id="2978047"/>
    <lineage>
        <taxon>Archaea</taxon>
        <taxon>Candidatus Nanohalarchaeota</taxon>
        <taxon>Candidatus Nanohalarchaeota incertae sedis</taxon>
        <taxon>Candidatus Nanohalococcus</taxon>
    </lineage>
</organism>
<evidence type="ECO:0000313" key="11">
    <source>
        <dbReference type="Proteomes" id="UP001218034"/>
    </source>
</evidence>
<dbReference type="PANTHER" id="PTHR11579">
    <property type="entry name" value="PROTEIN-L-ISOASPARTATE O-METHYLTRANSFERASE"/>
    <property type="match status" value="1"/>
</dbReference>
<keyword evidence="6 10" id="KW-0808">Transferase</keyword>
<proteinExistence type="inferred from homology"/>
<evidence type="ECO:0000256" key="1">
    <source>
        <dbReference type="ARBA" id="ARBA00004496"/>
    </source>
</evidence>
<comment type="similarity">
    <text evidence="2">Belongs to the methyltransferase superfamily. L-isoaspartyl/D-aspartyl protein methyltransferase family.</text>
</comment>
<evidence type="ECO:0000256" key="4">
    <source>
        <dbReference type="ARBA" id="ARBA00022490"/>
    </source>
</evidence>
<evidence type="ECO:0000256" key="2">
    <source>
        <dbReference type="ARBA" id="ARBA00005369"/>
    </source>
</evidence>
<evidence type="ECO:0000256" key="8">
    <source>
        <dbReference type="ARBA" id="ARBA00025330"/>
    </source>
</evidence>
<comment type="function">
    <text evidence="8">Catalyzes the methyl esterification of L-isoaspartyl residues in peptides and proteins that result from spontaneous decomposition of normal L-aspartyl and L-asparaginyl residues. It plays a role in the repair and/or degradation of damaged proteins.</text>
</comment>
<evidence type="ECO:0000256" key="3">
    <source>
        <dbReference type="ARBA" id="ARBA00011890"/>
    </source>
</evidence>
<accession>A0ABY8CJL7</accession>
<dbReference type="InterPro" id="IPR000682">
    <property type="entry name" value="PCMT"/>
</dbReference>
<evidence type="ECO:0000256" key="6">
    <source>
        <dbReference type="ARBA" id="ARBA00022679"/>
    </source>
</evidence>
<name>A0ABY8CJL7_9ARCH</name>
<evidence type="ECO:0000256" key="9">
    <source>
        <dbReference type="ARBA" id="ARBA00029295"/>
    </source>
</evidence>
<gene>
    <name evidence="10" type="primary">pcm</name>
    <name evidence="10" type="ORF">SVXNc_0507</name>
</gene>
<dbReference type="Pfam" id="PF01135">
    <property type="entry name" value="PCMT"/>
    <property type="match status" value="1"/>
</dbReference>
<dbReference type="Proteomes" id="UP001218034">
    <property type="component" value="Chromosome"/>
</dbReference>
<dbReference type="CDD" id="cd02440">
    <property type="entry name" value="AdoMet_MTases"/>
    <property type="match status" value="1"/>
</dbReference>
<sequence>MDSNRELVKYLERTGWLTTDRVKKAFLRTDRKAFVPAESRDIAYVDKPVYLSDGSTISAPHIVARITELAEIRPGLSVLEIGSGSGYQLKILSFLAGEVTGIEPVKDLVETSRRNLRDRENIEVVVGKAPGDVKEVYDRIIVSYGISVDDWDVLKEKLSEGGVMVGAVESNGEQRLRKYRNGKEEIFERVRFVRSR</sequence>
<keyword evidence="4" id="KW-0963">Cytoplasm</keyword>
<dbReference type="GO" id="GO:0032259">
    <property type="term" value="P:methylation"/>
    <property type="evidence" value="ECO:0007669"/>
    <property type="project" value="UniProtKB-KW"/>
</dbReference>
<dbReference type="InterPro" id="IPR029063">
    <property type="entry name" value="SAM-dependent_MTases_sf"/>
</dbReference>
<evidence type="ECO:0000256" key="7">
    <source>
        <dbReference type="ARBA" id="ARBA00022691"/>
    </source>
</evidence>
<comment type="catalytic activity">
    <reaction evidence="9">
        <text>[protein]-L-isoaspartate + S-adenosyl-L-methionine = [protein]-L-isoaspartate alpha-methyl ester + S-adenosyl-L-homocysteine</text>
        <dbReference type="Rhea" id="RHEA:12705"/>
        <dbReference type="Rhea" id="RHEA-COMP:12143"/>
        <dbReference type="Rhea" id="RHEA-COMP:12144"/>
        <dbReference type="ChEBI" id="CHEBI:57856"/>
        <dbReference type="ChEBI" id="CHEBI:59789"/>
        <dbReference type="ChEBI" id="CHEBI:90596"/>
        <dbReference type="ChEBI" id="CHEBI:90598"/>
        <dbReference type="EC" id="2.1.1.77"/>
    </reaction>
</comment>
<dbReference type="SUPFAM" id="SSF53335">
    <property type="entry name" value="S-adenosyl-L-methionine-dependent methyltransferases"/>
    <property type="match status" value="1"/>
</dbReference>
<comment type="subcellular location">
    <subcellularLocation>
        <location evidence="1">Cytoplasm</location>
    </subcellularLocation>
</comment>
<dbReference type="GO" id="GO:0004719">
    <property type="term" value="F:protein-L-isoaspartate (D-aspartate) O-methyltransferase activity"/>
    <property type="evidence" value="ECO:0007669"/>
    <property type="project" value="UniProtKB-EC"/>
</dbReference>
<keyword evidence="7" id="KW-0949">S-adenosyl-L-methionine</keyword>
<reference evidence="10 11" key="1">
    <citation type="submission" date="2022-09" db="EMBL/GenBank/DDBJ databases">
        <title>Xylan utilization by haloarchaea-nanohaloarchaea associations.</title>
        <authorList>
            <person name="Yakimov M."/>
        </authorList>
    </citation>
    <scope>NUCLEOTIDE SEQUENCE [LARGE SCALE GENOMIC DNA]</scope>
    <source>
        <strain evidence="10 11">SVXNc</strain>
    </source>
</reference>
<dbReference type="EMBL" id="CP104395">
    <property type="protein sequence ID" value="WEL19526.1"/>
    <property type="molecule type" value="Genomic_DNA"/>
</dbReference>
<keyword evidence="5 10" id="KW-0489">Methyltransferase</keyword>
<dbReference type="PANTHER" id="PTHR11579:SF0">
    <property type="entry name" value="PROTEIN-L-ISOASPARTATE(D-ASPARTATE) O-METHYLTRANSFERASE"/>
    <property type="match status" value="1"/>
</dbReference>
<protein>
    <recommendedName>
        <fullName evidence="3">protein-L-isoaspartate(D-aspartate) O-methyltransferase</fullName>
        <ecNumber evidence="3">2.1.1.77</ecNumber>
    </recommendedName>
</protein>
<evidence type="ECO:0000313" key="10">
    <source>
        <dbReference type="EMBL" id="WEL19526.1"/>
    </source>
</evidence>